<dbReference type="Pfam" id="PF01464">
    <property type="entry name" value="SLT"/>
    <property type="match status" value="1"/>
</dbReference>
<dbReference type="Pfam" id="PF01476">
    <property type="entry name" value="LysM"/>
    <property type="match status" value="1"/>
</dbReference>
<proteinExistence type="predicted"/>
<gene>
    <name evidence="2" type="ORF">ATR_1329</name>
    <name evidence="3" type="ORF">CRU87_08695</name>
</gene>
<protein>
    <submittedName>
        <fullName evidence="3">Lytic transglycosylase</fullName>
    </submittedName>
    <submittedName>
        <fullName evidence="2">Membrane-bound lytic murein transglycosylase D</fullName>
    </submittedName>
</protein>
<dbReference type="Gene3D" id="3.10.350.10">
    <property type="entry name" value="LysM domain"/>
    <property type="match status" value="1"/>
</dbReference>
<dbReference type="KEGG" id="atp:ATR_1329"/>
<dbReference type="SMART" id="SM00257">
    <property type="entry name" value="LysM"/>
    <property type="match status" value="1"/>
</dbReference>
<dbReference type="SUPFAM" id="SSF53955">
    <property type="entry name" value="Lysozyme-like"/>
    <property type="match status" value="1"/>
</dbReference>
<dbReference type="Proteomes" id="UP000289132">
    <property type="component" value="Unassembled WGS sequence"/>
</dbReference>
<evidence type="ECO:0000259" key="1">
    <source>
        <dbReference type="PROSITE" id="PS51782"/>
    </source>
</evidence>
<dbReference type="EMBL" id="CP031367">
    <property type="protein sequence ID" value="AXK49186.1"/>
    <property type="molecule type" value="Genomic_DNA"/>
</dbReference>
<dbReference type="InterPro" id="IPR018392">
    <property type="entry name" value="LysM"/>
</dbReference>
<dbReference type="EMBL" id="PDKD01000018">
    <property type="protein sequence ID" value="RXJ89816.1"/>
    <property type="molecule type" value="Genomic_DNA"/>
</dbReference>
<evidence type="ECO:0000313" key="4">
    <source>
        <dbReference type="Proteomes" id="UP000254504"/>
    </source>
</evidence>
<evidence type="ECO:0000313" key="2">
    <source>
        <dbReference type="EMBL" id="AXK49186.1"/>
    </source>
</evidence>
<accession>A0AAD0VMR5</accession>
<dbReference type="InterPro" id="IPR023346">
    <property type="entry name" value="Lysozyme-like_dom_sf"/>
</dbReference>
<reference evidence="2 4" key="2">
    <citation type="submission" date="2018-07" db="EMBL/GenBank/DDBJ databases">
        <title>Complete genome of the Arcobacter trophiarum type strain LMG 25534.</title>
        <authorList>
            <person name="Miller W.G."/>
            <person name="Yee E."/>
        </authorList>
    </citation>
    <scope>NUCLEOTIDE SEQUENCE [LARGE SCALE GENOMIC DNA]</scope>
    <source>
        <strain evidence="2 4">LMG 25534</strain>
    </source>
</reference>
<sequence length="421" mass="49087">MRKFLVVVTIFITSIFANNLEQNIKILEELNLPKDFLNEPSFKLKYNELSSLKKIKYYDNLIKKSSLNAKIVREELELKQLPNSLFFIPLIESSYTNIIKKKGPSGLWQIMPLTATNLKLKRNEFVDERLDLIKSTEAATNYLRKYYKKFGKWYLAVLAYNAGEGRIIHGVARATLDKYLEENPNMYHDKVIKIYNLYILDYAKNKTGIDNLYTVYKDLGIKNGHFDYTYLLKHNIRRDYLPKTSTNYINMLITFSILASNDRFKYLDRKVKYDLEKVVANKGLKLKTIADALAMSYEELKTINKHLLKEIIPTDKNSYNLYIPHTKIELFNNRVANIQGLVSVEDKTTLENIKKESKNSDLNIKKDNIQQSRNKIAYKVKQGDTLEAISKKYKVSVKKLKTDNKKSTSKLKIGEIIEINK</sequence>
<evidence type="ECO:0000313" key="3">
    <source>
        <dbReference type="EMBL" id="RXJ89816.1"/>
    </source>
</evidence>
<organism evidence="2 4">
    <name type="scientific">Aliarcobacter trophiarum LMG 25534</name>
    <dbReference type="NCBI Taxonomy" id="1032241"/>
    <lineage>
        <taxon>Bacteria</taxon>
        <taxon>Pseudomonadati</taxon>
        <taxon>Campylobacterota</taxon>
        <taxon>Epsilonproteobacteria</taxon>
        <taxon>Campylobacterales</taxon>
        <taxon>Arcobacteraceae</taxon>
        <taxon>Aliarcobacter</taxon>
    </lineage>
</organism>
<dbReference type="AlphaFoldDB" id="A0AAD0VMR5"/>
<dbReference type="CDD" id="cd16894">
    <property type="entry name" value="MltD-like"/>
    <property type="match status" value="1"/>
</dbReference>
<keyword evidence="5" id="KW-1185">Reference proteome</keyword>
<dbReference type="Gene3D" id="1.10.530.10">
    <property type="match status" value="1"/>
</dbReference>
<evidence type="ECO:0000313" key="5">
    <source>
        <dbReference type="Proteomes" id="UP000289132"/>
    </source>
</evidence>
<dbReference type="InterPro" id="IPR036779">
    <property type="entry name" value="LysM_dom_sf"/>
</dbReference>
<dbReference type="Proteomes" id="UP000254504">
    <property type="component" value="Chromosome"/>
</dbReference>
<name>A0AAD0VMR5_9BACT</name>
<dbReference type="PROSITE" id="PS51782">
    <property type="entry name" value="LYSM"/>
    <property type="match status" value="1"/>
</dbReference>
<dbReference type="SUPFAM" id="SSF54106">
    <property type="entry name" value="LysM domain"/>
    <property type="match status" value="1"/>
</dbReference>
<reference evidence="3 5" key="1">
    <citation type="submission" date="2017-10" db="EMBL/GenBank/DDBJ databases">
        <title>Genomics of the genus Arcobacter.</title>
        <authorList>
            <person name="Perez-Cataluna A."/>
            <person name="Figueras M.J."/>
        </authorList>
    </citation>
    <scope>NUCLEOTIDE SEQUENCE [LARGE SCALE GENOMIC DNA]</scope>
    <source>
        <strain evidence="3 5">LMG 25534</strain>
    </source>
</reference>
<dbReference type="RefSeq" id="WP_115428683.1">
    <property type="nucleotide sequence ID" value="NZ_CP031367.1"/>
</dbReference>
<feature type="domain" description="LysM" evidence="1">
    <location>
        <begin position="376"/>
        <end position="419"/>
    </location>
</feature>
<dbReference type="InterPro" id="IPR008258">
    <property type="entry name" value="Transglycosylase_SLT_dom_1"/>
</dbReference>